<name>A0ABW1VQC6_9GAMM</name>
<dbReference type="Gene3D" id="2.60.40.2610">
    <property type="entry name" value="Outer membrane usher protein FimD, plug domain"/>
    <property type="match status" value="1"/>
</dbReference>
<dbReference type="RefSeq" id="WP_212711123.1">
    <property type="nucleotide sequence ID" value="NZ_BAAAFW010000060.1"/>
</dbReference>
<comment type="caution">
    <text evidence="1">The sequence shown here is derived from an EMBL/GenBank/DDBJ whole genome shotgun (WGS) entry which is preliminary data.</text>
</comment>
<accession>A0ABW1VQC6</accession>
<reference evidence="2" key="1">
    <citation type="journal article" date="2019" name="Int. J. Syst. Evol. Microbiol.">
        <title>The Global Catalogue of Microorganisms (GCM) 10K type strain sequencing project: providing services to taxonomists for standard genome sequencing and annotation.</title>
        <authorList>
            <consortium name="The Broad Institute Genomics Platform"/>
            <consortium name="The Broad Institute Genome Sequencing Center for Infectious Disease"/>
            <person name="Wu L."/>
            <person name="Ma J."/>
        </authorList>
    </citation>
    <scope>NUCLEOTIDE SEQUENCE [LARGE SCALE GENOMIC DNA]</scope>
    <source>
        <strain evidence="2">CGMCC 4.1530</strain>
    </source>
</reference>
<sequence length="781" mass="85970">MQRLRPYQLSARKLSLLSAVFLLPVSFCAVSDEVLYLTVSVNDAAVPGLFQIRKSGDHFFISAQDFKQLNIRTDKLATADNTVDMVSGGGLSLVYDDLQQQLNIRATVDWLAGHQKLTSQSNGLITRQDFSPPVKGIAFDYNLYSAEQPYSQSLSAYTDLRSFGIGPGNFSTSFNSRFNHSDTGTDNGTRRLMSAWSYNNTDKLLSLTLGDSYTGSQSWTNSVRFAGVSLAHNYALQPDFNTSTQDILSDTVALPSTVDLYVQGIRQTTQHVEPGQFTLNTAPVFTGNSSAQVVITDINGQQRVVNLNIYGSDLLLSRGLNSWSINAGWLRKDYSYRSFSYNPGLMVTGNGRYGLRDDLTLEAHTEQGEPLQNGGIGANYLLSPWLGIVHGDISASRHNRLNGKQWGVGWQWSNRHLSFSLTDTRRDSHYRDMSVLTEGELATRSDNAFISWSMGAAGTVGASWINRQYAGETRSYAGFSWSGTFRHNINISASLTRALEMDHDKTLYLSVSVPLSDTQYVSVQHSQDSQSANNQLTWSKSVISNKPGWGGDVSLQNGSNATTHLDYRQRTEWSDLELGYNRYSQQNNYYASLSGTAGLFANAFYATRQLGDGFALVDTDGIAGIPVYLEHQPVGKTDRDGKLFLNNLLPYYRNNISIDVLSLPDDFRALYTEDNAIPESGGGAMVHFRIYRARALLMTVKQTQGKALPFAAPVSVVTAAGQQPETGTRTTVVGYEGNIYLENPPAEGFAIVHLPDSTCRIRLPAQLPAGKAITTMEAVCQ</sequence>
<dbReference type="PANTHER" id="PTHR30451:SF5">
    <property type="entry name" value="SLR0019 PROTEIN"/>
    <property type="match status" value="1"/>
</dbReference>
<organism evidence="1 2">
    <name type="scientific">Tatumella punctata</name>
    <dbReference type="NCBI Taxonomy" id="399969"/>
    <lineage>
        <taxon>Bacteria</taxon>
        <taxon>Pseudomonadati</taxon>
        <taxon>Pseudomonadota</taxon>
        <taxon>Gammaproteobacteria</taxon>
        <taxon>Enterobacterales</taxon>
        <taxon>Erwiniaceae</taxon>
        <taxon>Tatumella</taxon>
    </lineage>
</organism>
<dbReference type="Proteomes" id="UP001596215">
    <property type="component" value="Unassembled WGS sequence"/>
</dbReference>
<dbReference type="Gene3D" id="2.60.40.3110">
    <property type="match status" value="1"/>
</dbReference>
<dbReference type="InterPro" id="IPR043142">
    <property type="entry name" value="PapC-like_C_sf"/>
</dbReference>
<evidence type="ECO:0000313" key="2">
    <source>
        <dbReference type="Proteomes" id="UP001596215"/>
    </source>
</evidence>
<dbReference type="EMBL" id="JBHSUC010000008">
    <property type="protein sequence ID" value="MFC6362085.1"/>
    <property type="molecule type" value="Genomic_DNA"/>
</dbReference>
<dbReference type="Gene3D" id="2.60.40.2070">
    <property type="match status" value="1"/>
</dbReference>
<dbReference type="InterPro" id="IPR042186">
    <property type="entry name" value="FimD_plug_dom"/>
</dbReference>
<gene>
    <name evidence="1" type="ORF">ACFP73_08230</name>
</gene>
<dbReference type="Pfam" id="PF00577">
    <property type="entry name" value="Usher"/>
    <property type="match status" value="1"/>
</dbReference>
<keyword evidence="2" id="KW-1185">Reference proteome</keyword>
<protein>
    <submittedName>
        <fullName evidence="1">Fimbria/pilus outer membrane usher protein</fullName>
    </submittedName>
</protein>
<proteinExistence type="predicted"/>
<evidence type="ECO:0000313" key="1">
    <source>
        <dbReference type="EMBL" id="MFC6362085.1"/>
    </source>
</evidence>
<dbReference type="InterPro" id="IPR000015">
    <property type="entry name" value="Fimb_usher"/>
</dbReference>
<dbReference type="PANTHER" id="PTHR30451">
    <property type="entry name" value="OUTER MEMBRANE USHER PROTEIN"/>
    <property type="match status" value="1"/>
</dbReference>